<evidence type="ECO:0000256" key="7">
    <source>
        <dbReference type="ARBA" id="ARBA00022989"/>
    </source>
</evidence>
<keyword evidence="6" id="KW-0630">Potassium</keyword>
<evidence type="ECO:0000256" key="2">
    <source>
        <dbReference type="ARBA" id="ARBA00022448"/>
    </source>
</evidence>
<dbReference type="PANTHER" id="PTHR10027:SF10">
    <property type="entry name" value="SLOWPOKE 2, ISOFORM D"/>
    <property type="match status" value="1"/>
</dbReference>
<evidence type="ECO:0000256" key="11">
    <source>
        <dbReference type="SAM" id="Phobius"/>
    </source>
</evidence>
<keyword evidence="3" id="KW-0633">Potassium transport</keyword>
<evidence type="ECO:0000256" key="10">
    <source>
        <dbReference type="ARBA" id="ARBA00023303"/>
    </source>
</evidence>
<dbReference type="EMBL" id="JABANE010000001">
    <property type="protein sequence ID" value="NME66385.1"/>
    <property type="molecule type" value="Genomic_DNA"/>
</dbReference>
<comment type="caution">
    <text evidence="13">The sequence shown here is derived from an EMBL/GenBank/DDBJ whole genome shotgun (WGS) entry which is preliminary data.</text>
</comment>
<gene>
    <name evidence="13" type="ORF">HHU12_00265</name>
</gene>
<dbReference type="GO" id="GO:0016020">
    <property type="term" value="C:membrane"/>
    <property type="evidence" value="ECO:0007669"/>
    <property type="project" value="UniProtKB-SubCell"/>
</dbReference>
<evidence type="ECO:0000256" key="5">
    <source>
        <dbReference type="ARBA" id="ARBA00022826"/>
    </source>
</evidence>
<dbReference type="Gene3D" id="3.40.50.720">
    <property type="entry name" value="NAD(P)-binding Rossmann-like Domain"/>
    <property type="match status" value="1"/>
</dbReference>
<evidence type="ECO:0000256" key="9">
    <source>
        <dbReference type="ARBA" id="ARBA00023136"/>
    </source>
</evidence>
<dbReference type="SUPFAM" id="SSF81324">
    <property type="entry name" value="Voltage-gated potassium channels"/>
    <property type="match status" value="1"/>
</dbReference>
<reference evidence="13 14" key="1">
    <citation type="submission" date="2020-04" db="EMBL/GenBank/DDBJ databases">
        <title>Flammeovirga sp. SR4, a novel species isolated from seawater.</title>
        <authorList>
            <person name="Wang X."/>
        </authorList>
    </citation>
    <scope>NUCLEOTIDE SEQUENCE [LARGE SCALE GENOMIC DNA]</scope>
    <source>
        <strain evidence="13 14">ATCC 23126</strain>
    </source>
</reference>
<dbReference type="RefSeq" id="WP_169654158.1">
    <property type="nucleotide sequence ID" value="NZ_JABANE010000001.1"/>
</dbReference>
<dbReference type="InterPro" id="IPR047871">
    <property type="entry name" value="K_chnl_Slo-like"/>
</dbReference>
<dbReference type="GO" id="GO:0005267">
    <property type="term" value="F:potassium channel activity"/>
    <property type="evidence" value="ECO:0007669"/>
    <property type="project" value="UniProtKB-KW"/>
</dbReference>
<evidence type="ECO:0000256" key="1">
    <source>
        <dbReference type="ARBA" id="ARBA00004141"/>
    </source>
</evidence>
<keyword evidence="4 11" id="KW-0812">Transmembrane</keyword>
<keyword evidence="14" id="KW-1185">Reference proteome</keyword>
<dbReference type="InterPro" id="IPR013099">
    <property type="entry name" value="K_chnl_dom"/>
</dbReference>
<evidence type="ECO:0000313" key="14">
    <source>
        <dbReference type="Proteomes" id="UP000576082"/>
    </source>
</evidence>
<evidence type="ECO:0000256" key="4">
    <source>
        <dbReference type="ARBA" id="ARBA00022692"/>
    </source>
</evidence>
<protein>
    <submittedName>
        <fullName evidence="13">Two pore domain potassium channel family protein</fullName>
    </submittedName>
</protein>
<dbReference type="Proteomes" id="UP000576082">
    <property type="component" value="Unassembled WGS sequence"/>
</dbReference>
<evidence type="ECO:0000259" key="12">
    <source>
        <dbReference type="Pfam" id="PF07885"/>
    </source>
</evidence>
<evidence type="ECO:0000313" key="13">
    <source>
        <dbReference type="EMBL" id="NME66385.1"/>
    </source>
</evidence>
<comment type="subcellular location">
    <subcellularLocation>
        <location evidence="1">Membrane</location>
        <topology evidence="1">Multi-pass membrane protein</topology>
    </subcellularLocation>
</comment>
<sequence length="358" mass="40616">MIFNLFRRFSLHRGSAEFGRLKRIILYTLMINVLFAILFKYVEAVSWNEAIWQTWQTATTVGYGNRPAETLFGRIITMTLSTVSIAFVGAMFSAVFDYKEYHKTQKKLGYMKNPFNDGYVIFNFPATSIAKNFIEELRAIEKDVGICFVDNNIEALPLEIQEIPNIHFVKGCPLQKSTYLNANINQNKTIIVFPNAQDNSSADGATKTTVDLLERFVTEGTRVLFVLVEKANTWMFEDNNATYINADLSVLAIVQECQDPYSAMVVEDLLYNTKGANPVTVEINRLEGMNWMDLQLKIMKASVSLKQQCNVIALIQNGKTDACPNPETVLNKGDLLSIATYSNFSWKEIEREILVLQD</sequence>
<feature type="transmembrane region" description="Helical" evidence="11">
    <location>
        <begin position="75"/>
        <end position="98"/>
    </location>
</feature>
<feature type="transmembrane region" description="Helical" evidence="11">
    <location>
        <begin position="21"/>
        <end position="42"/>
    </location>
</feature>
<dbReference type="AlphaFoldDB" id="A0A7X9NZ01"/>
<keyword evidence="10 13" id="KW-0407">Ion channel</keyword>
<organism evidence="13 14">
    <name type="scientific">Flammeovirga aprica JL-4</name>
    <dbReference type="NCBI Taxonomy" id="694437"/>
    <lineage>
        <taxon>Bacteria</taxon>
        <taxon>Pseudomonadati</taxon>
        <taxon>Bacteroidota</taxon>
        <taxon>Cytophagia</taxon>
        <taxon>Cytophagales</taxon>
        <taxon>Flammeovirgaceae</taxon>
        <taxon>Flammeovirga</taxon>
    </lineage>
</organism>
<feature type="domain" description="Potassium channel" evidence="12">
    <location>
        <begin position="28"/>
        <end position="97"/>
    </location>
</feature>
<dbReference type="Pfam" id="PF07885">
    <property type="entry name" value="Ion_trans_2"/>
    <property type="match status" value="1"/>
</dbReference>
<evidence type="ECO:0000256" key="6">
    <source>
        <dbReference type="ARBA" id="ARBA00022958"/>
    </source>
</evidence>
<keyword evidence="8" id="KW-0406">Ion transport</keyword>
<accession>A0A7X9NZ01</accession>
<evidence type="ECO:0000256" key="8">
    <source>
        <dbReference type="ARBA" id="ARBA00023065"/>
    </source>
</evidence>
<name>A0A7X9NZ01_9BACT</name>
<evidence type="ECO:0000256" key="3">
    <source>
        <dbReference type="ARBA" id="ARBA00022538"/>
    </source>
</evidence>
<keyword evidence="7 11" id="KW-1133">Transmembrane helix</keyword>
<keyword evidence="9 11" id="KW-0472">Membrane</keyword>
<keyword evidence="2" id="KW-0813">Transport</keyword>
<dbReference type="PANTHER" id="PTHR10027">
    <property type="entry name" value="CALCIUM-ACTIVATED POTASSIUM CHANNEL ALPHA CHAIN"/>
    <property type="match status" value="1"/>
</dbReference>
<keyword evidence="5" id="KW-0631">Potassium channel</keyword>
<dbReference type="Gene3D" id="1.10.287.70">
    <property type="match status" value="1"/>
</dbReference>
<proteinExistence type="predicted"/>